<feature type="compositionally biased region" description="Basic and acidic residues" evidence="1">
    <location>
        <begin position="37"/>
        <end position="51"/>
    </location>
</feature>
<comment type="caution">
    <text evidence="2">The sequence shown here is derived from an EMBL/GenBank/DDBJ whole genome shotgun (WGS) entry which is preliminary data.</text>
</comment>
<gene>
    <name evidence="2" type="ORF">FG486_07770</name>
</gene>
<feature type="compositionally biased region" description="Low complexity" evidence="1">
    <location>
        <begin position="66"/>
        <end position="75"/>
    </location>
</feature>
<organism evidence="2 3">
    <name type="scientific">Sphingomonas ursincola</name>
    <dbReference type="NCBI Taxonomy" id="56361"/>
    <lineage>
        <taxon>Bacteria</taxon>
        <taxon>Pseudomonadati</taxon>
        <taxon>Pseudomonadota</taxon>
        <taxon>Alphaproteobacteria</taxon>
        <taxon>Sphingomonadales</taxon>
        <taxon>Sphingomonadaceae</taxon>
        <taxon>Sphingomonas</taxon>
    </lineage>
</organism>
<keyword evidence="3" id="KW-1185">Reference proteome</keyword>
<feature type="region of interest" description="Disordered" evidence="1">
    <location>
        <begin position="1"/>
        <end position="75"/>
    </location>
</feature>
<dbReference type="Proteomes" id="UP000589292">
    <property type="component" value="Unassembled WGS sequence"/>
</dbReference>
<proteinExistence type="predicted"/>
<name>A0A7V8RD25_9SPHN</name>
<dbReference type="EMBL" id="VDES01000002">
    <property type="protein sequence ID" value="MBA1374233.1"/>
    <property type="molecule type" value="Genomic_DNA"/>
</dbReference>
<feature type="compositionally biased region" description="Pro residues" evidence="1">
    <location>
        <begin position="1"/>
        <end position="10"/>
    </location>
</feature>
<feature type="compositionally biased region" description="Acidic residues" evidence="1">
    <location>
        <begin position="52"/>
        <end position="65"/>
    </location>
</feature>
<reference evidence="2 3" key="1">
    <citation type="journal article" date="1994" name="Int. J. Syst. Bacteriol.">
        <title>Phylogenetic positions of novel aerobic, bacteriochlorophyll a-containing bacteria and description of Roseococcus thiosulfatophilus gen. nov., sp. nov., Erythromicrobium ramosum gen. nov., sp. nov., and Erythrobacter litoralis sp. nov.</title>
        <authorList>
            <person name="Yurkov V."/>
            <person name="Stackebrandt E."/>
            <person name="Holmes A."/>
            <person name="Fuerst J.A."/>
            <person name="Hugenholtz P."/>
            <person name="Golecki J."/>
            <person name="Gad'on N."/>
            <person name="Gorlenko V.M."/>
            <person name="Kompantseva E.I."/>
            <person name="Drews G."/>
        </authorList>
    </citation>
    <scope>NUCLEOTIDE SEQUENCE [LARGE SCALE GENOMIC DNA]</scope>
    <source>
        <strain evidence="2 3">KR-99</strain>
    </source>
</reference>
<accession>A0A7V8RD25</accession>
<evidence type="ECO:0000256" key="1">
    <source>
        <dbReference type="SAM" id="MobiDB-lite"/>
    </source>
</evidence>
<evidence type="ECO:0000313" key="3">
    <source>
        <dbReference type="Proteomes" id="UP000589292"/>
    </source>
</evidence>
<protein>
    <submittedName>
        <fullName evidence="2">Uncharacterized protein</fullName>
    </submittedName>
</protein>
<dbReference type="AlphaFoldDB" id="A0A7V8RD25"/>
<sequence>MTDTPTPKPTDPVDCTEETAQRAGAKTSSLNDQAGGDSDKPTEPDVDKDNVSEDELDDALDDSMDASDPPSFTQP</sequence>
<evidence type="ECO:0000313" key="2">
    <source>
        <dbReference type="EMBL" id="MBA1374233.1"/>
    </source>
</evidence>
<dbReference type="RefSeq" id="WP_181267141.1">
    <property type="nucleotide sequence ID" value="NZ_BAAAGB010000001.1"/>
</dbReference>